<dbReference type="InterPro" id="IPR012334">
    <property type="entry name" value="Pectin_lyas_fold"/>
</dbReference>
<comment type="caution">
    <text evidence="5">The sequence shown here is derived from an EMBL/GenBank/DDBJ whole genome shotgun (WGS) entry which is preliminary data.</text>
</comment>
<comment type="similarity">
    <text evidence="1 4">Belongs to the glycosyl hydrolase 28 family.</text>
</comment>
<keyword evidence="3 4" id="KW-0326">Glycosidase</keyword>
<evidence type="ECO:0000313" key="6">
    <source>
        <dbReference type="Proteomes" id="UP000308181"/>
    </source>
</evidence>
<dbReference type="AlphaFoldDB" id="A0A4U1C3Q5"/>
<name>A0A4U1C3Q5_9SPHI</name>
<proteinExistence type="inferred from homology"/>
<dbReference type="Pfam" id="PF00295">
    <property type="entry name" value="Glyco_hydro_28"/>
    <property type="match status" value="1"/>
</dbReference>
<dbReference type="InterPro" id="IPR006626">
    <property type="entry name" value="PbH1"/>
</dbReference>
<dbReference type="OrthoDB" id="9795222at2"/>
<sequence length="572" mass="62359">MKNLKSAILMGLVFEVLLLSCSAKTVKSAISNSSEITDSLAFINYFKVKMPIIKTPVFRKDTFDILKFGAKADGITLNTKSINDAIIACNKKGGGVVLISSGLWLTGPVELKSNVNLHLKRGAILLFTPDKSQYKLIEGNWEGKKAVRNQSPISGTNLENIAITGSGIIDGNGDVWRAVKKDKLTESQWKKLVASGGLLNADKRIWFPSDSYLKGDQTKDAGVIQPGKSLADYQDMKDFFRPNLMVLTNCKKVLLEDVTFQNSPAWGLHPLMCEDLTLKNLTVKNPWYAQNGDGVDIESCKNVMIEGSTFDVGDDGICIKSGRDEDGRKRGMPTENVIVRNNVVYHAHGGFVIGSEMSGGAKNLFVYKNSFIGTDIGLRFKTTRGRGGVVEKIYISDINMSDIAGEAILFDMYYMAKDPVPLAGEKADAPKVVLLPVTEETPQFKDFHIRNVVCNGAAKAIFIRGLPEINIQDIHFENIVIQSDKGVEISEASNVTFKNLSLLSTKTDHLIAVGNSKQISFNALKPLADFKTLLNLSGEKTSGVSISNSTIPAAKEKVTYSLGANSSSLTIK</sequence>
<dbReference type="RefSeq" id="WP_136824704.1">
    <property type="nucleotide sequence ID" value="NZ_SWBP01000001.1"/>
</dbReference>
<gene>
    <name evidence="5" type="ORF">FA046_02115</name>
</gene>
<protein>
    <submittedName>
        <fullName evidence="5">Glycoside hydrolase family 28 protein</fullName>
    </submittedName>
</protein>
<evidence type="ECO:0000256" key="2">
    <source>
        <dbReference type="ARBA" id="ARBA00022801"/>
    </source>
</evidence>
<dbReference type="GO" id="GO:0005975">
    <property type="term" value="P:carbohydrate metabolic process"/>
    <property type="evidence" value="ECO:0007669"/>
    <property type="project" value="InterPro"/>
</dbReference>
<dbReference type="InterPro" id="IPR011050">
    <property type="entry name" value="Pectin_lyase_fold/virulence"/>
</dbReference>
<dbReference type="PANTHER" id="PTHR31339">
    <property type="entry name" value="PECTIN LYASE-RELATED"/>
    <property type="match status" value="1"/>
</dbReference>
<keyword evidence="2 4" id="KW-0378">Hydrolase</keyword>
<organism evidence="5 6">
    <name type="scientific">Pedobacter cryophilus</name>
    <dbReference type="NCBI Taxonomy" id="2571271"/>
    <lineage>
        <taxon>Bacteria</taxon>
        <taxon>Pseudomonadati</taxon>
        <taxon>Bacteroidota</taxon>
        <taxon>Sphingobacteriia</taxon>
        <taxon>Sphingobacteriales</taxon>
        <taxon>Sphingobacteriaceae</taxon>
        <taxon>Pedobacter</taxon>
    </lineage>
</organism>
<dbReference type="Gene3D" id="2.160.20.10">
    <property type="entry name" value="Single-stranded right-handed beta-helix, Pectin lyase-like"/>
    <property type="match status" value="1"/>
</dbReference>
<dbReference type="SMART" id="SM00710">
    <property type="entry name" value="PbH1"/>
    <property type="match status" value="7"/>
</dbReference>
<dbReference type="EMBL" id="SWBP01000001">
    <property type="protein sequence ID" value="TKC00496.1"/>
    <property type="molecule type" value="Genomic_DNA"/>
</dbReference>
<reference evidence="5 6" key="1">
    <citation type="submission" date="2019-04" db="EMBL/GenBank/DDBJ databases">
        <title>Pedobacter sp. AR-3-17 sp. nov., isolated from Arctic soil.</title>
        <authorList>
            <person name="Dahal R.H."/>
            <person name="Kim D.-U."/>
        </authorList>
    </citation>
    <scope>NUCLEOTIDE SEQUENCE [LARGE SCALE GENOMIC DNA]</scope>
    <source>
        <strain evidence="5 6">AR-3-17</strain>
    </source>
</reference>
<keyword evidence="6" id="KW-1185">Reference proteome</keyword>
<dbReference type="SUPFAM" id="SSF51126">
    <property type="entry name" value="Pectin lyase-like"/>
    <property type="match status" value="1"/>
</dbReference>
<dbReference type="PANTHER" id="PTHR31339:SF9">
    <property type="entry name" value="PLASMIN AND FIBRONECTIN-BINDING PROTEIN A"/>
    <property type="match status" value="1"/>
</dbReference>
<evidence type="ECO:0000256" key="4">
    <source>
        <dbReference type="RuleBase" id="RU361169"/>
    </source>
</evidence>
<accession>A0A4U1C3Q5</accession>
<evidence type="ECO:0000256" key="3">
    <source>
        <dbReference type="ARBA" id="ARBA00023295"/>
    </source>
</evidence>
<dbReference type="Proteomes" id="UP000308181">
    <property type="component" value="Unassembled WGS sequence"/>
</dbReference>
<dbReference type="InterPro" id="IPR000743">
    <property type="entry name" value="Glyco_hydro_28"/>
</dbReference>
<evidence type="ECO:0000256" key="1">
    <source>
        <dbReference type="ARBA" id="ARBA00008834"/>
    </source>
</evidence>
<dbReference type="GO" id="GO:0004650">
    <property type="term" value="F:polygalacturonase activity"/>
    <property type="evidence" value="ECO:0007669"/>
    <property type="project" value="InterPro"/>
</dbReference>
<dbReference type="InterPro" id="IPR051801">
    <property type="entry name" value="GH28_Enzymes"/>
</dbReference>
<evidence type="ECO:0000313" key="5">
    <source>
        <dbReference type="EMBL" id="TKC00496.1"/>
    </source>
</evidence>